<dbReference type="PROSITE" id="PS50005">
    <property type="entry name" value="TPR"/>
    <property type="match status" value="1"/>
</dbReference>
<dbReference type="InterPro" id="IPR027039">
    <property type="entry name" value="Crtac1"/>
</dbReference>
<keyword evidence="1" id="KW-0732">Signal</keyword>
<dbReference type="InterPro" id="IPR019734">
    <property type="entry name" value="TPR_rpt"/>
</dbReference>
<protein>
    <submittedName>
        <fullName evidence="5">FG-GAP repeat protein</fullName>
    </submittedName>
</protein>
<dbReference type="EMBL" id="CP042914">
    <property type="protein sequence ID" value="QEG43591.1"/>
    <property type="molecule type" value="Genomic_DNA"/>
</dbReference>
<dbReference type="Gene3D" id="1.25.40.10">
    <property type="entry name" value="Tetratricopeptide repeat domain"/>
    <property type="match status" value="1"/>
</dbReference>
<reference evidence="5 6" key="1">
    <citation type="submission" date="2019-08" db="EMBL/GenBank/DDBJ databases">
        <title>Deep-cultivation of Planctomycetes and their phenomic and genomic characterization uncovers novel biology.</title>
        <authorList>
            <person name="Wiegand S."/>
            <person name="Jogler M."/>
            <person name="Boedeker C."/>
            <person name="Pinto D."/>
            <person name="Vollmers J."/>
            <person name="Rivas-Marin E."/>
            <person name="Kohn T."/>
            <person name="Peeters S.H."/>
            <person name="Heuer A."/>
            <person name="Rast P."/>
            <person name="Oberbeckmann S."/>
            <person name="Bunk B."/>
            <person name="Jeske O."/>
            <person name="Meyerdierks A."/>
            <person name="Storesund J.E."/>
            <person name="Kallscheuer N."/>
            <person name="Luecker S."/>
            <person name="Lage O.M."/>
            <person name="Pohl T."/>
            <person name="Merkel B.J."/>
            <person name="Hornburger P."/>
            <person name="Mueller R.-W."/>
            <person name="Bruemmer F."/>
            <person name="Labrenz M."/>
            <person name="Spormann A.M."/>
            <person name="Op den Camp H."/>
            <person name="Overmann J."/>
            <person name="Amann R."/>
            <person name="Jetten M.S.M."/>
            <person name="Mascher T."/>
            <person name="Medema M.H."/>
            <person name="Devos D.P."/>
            <person name="Kaster A.-K."/>
            <person name="Ovreas L."/>
            <person name="Rohde M."/>
            <person name="Galperin M.Y."/>
            <person name="Jogler C."/>
        </authorList>
    </citation>
    <scope>NUCLEOTIDE SEQUENCE [LARGE SCALE GENOMIC DNA]</scope>
    <source>
        <strain evidence="5 6">UC8</strain>
    </source>
</reference>
<dbReference type="InterPro" id="IPR011990">
    <property type="entry name" value="TPR-like_helical_dom_sf"/>
</dbReference>
<evidence type="ECO:0000259" key="4">
    <source>
        <dbReference type="Pfam" id="PF07593"/>
    </source>
</evidence>
<dbReference type="SUPFAM" id="SSF48452">
    <property type="entry name" value="TPR-like"/>
    <property type="match status" value="1"/>
</dbReference>
<dbReference type="SUPFAM" id="SSF69318">
    <property type="entry name" value="Integrin alpha N-terminal domain"/>
    <property type="match status" value="1"/>
</dbReference>
<dbReference type="AlphaFoldDB" id="A0A5B9R9D2"/>
<dbReference type="InterPro" id="IPR028994">
    <property type="entry name" value="Integrin_alpha_N"/>
</dbReference>
<feature type="region of interest" description="Disordered" evidence="3">
    <location>
        <begin position="78"/>
        <end position="99"/>
    </location>
</feature>
<gene>
    <name evidence="5" type="ORF">UC8_56420</name>
</gene>
<dbReference type="InterPro" id="IPR011519">
    <property type="entry name" value="UnbV_ASPIC"/>
</dbReference>
<dbReference type="OrthoDB" id="5287961at2"/>
<keyword evidence="6" id="KW-1185">Reference proteome</keyword>
<dbReference type="Pfam" id="PF13517">
    <property type="entry name" value="FG-GAP_3"/>
    <property type="match status" value="3"/>
</dbReference>
<evidence type="ECO:0000256" key="1">
    <source>
        <dbReference type="ARBA" id="ARBA00022729"/>
    </source>
</evidence>
<dbReference type="InterPro" id="IPR013517">
    <property type="entry name" value="FG-GAP"/>
</dbReference>
<dbReference type="PANTHER" id="PTHR16026:SF0">
    <property type="entry name" value="CARTILAGE ACIDIC PROTEIN 1"/>
    <property type="match status" value="1"/>
</dbReference>
<dbReference type="Proteomes" id="UP000325286">
    <property type="component" value="Chromosome"/>
</dbReference>
<dbReference type="KEGG" id="rul:UC8_56420"/>
<sequence>MPAASPPPIRPASLRGGSVVSCRLLVATFARRWASDGFHALASVATKGCCAASVRSQLPALLAACSLGFSVLGCSQSSPPTPDATANPTADSAAQPRNSHDRMVADLKMIHRANLYERMFHGESPVEADEDQLNYIPGSAIKPRFEVLYRVGKRRLWRGETEQAIAHLREALQLAEQSSSRKPNSLWEKATFQLGLAYLRKGENENCVACTNGESCLLPIRDHGIHTQQTGSRKAIDLFTALLRHNPEHLQAKWLLNVAAMTVGEYPDGVPTEFLVDPARFESDVPFPRFANIASDKNLATVNLSGGSIVDDFDNDGDLDIMTSSWASGDQIQFFRNQDGEFENATDEAGLTGLYGGLNLIHADYDNDGDLDVLVLRGAWMNQAGCIPNSLLQNDGSGHFRDVTYDCGIGQRPCPTQTAAWFDYDNDGDLDLYIGNEHLPCELFNNNGHGQFRNVAAQAGVQNNSFTKGVTCGDVNGDDFPDIYVSNLDDDNRLYINNQDGTFTDVAAERGVTGPKMSFPVWFWDFNQDGALDLYVASYSYDLTYIADKYFGEPLPAERDALYQGDGQGGFVEVGKQQSVHGFTQPMGANFGDLDNDGYPDFYLGTGYPGYEALMPNLMFWNQRGQGFADVTTAGGFGHLQKGHGIAFADIDNDGDQDVFAEMGGAFPGDQAANALYENPGFGNHQITIKLIGQQSNRSAIGARITAEIIEEGTPRSVYKWVNSGGSFGANPLRQTIGLGAAERIEQLKIYWPTTGKTQVFQDVAADQSIEVVEGGKEFTQSRISLRVGSSSNTRSAAARALPRSPISQ</sequence>
<evidence type="ECO:0000256" key="3">
    <source>
        <dbReference type="SAM" id="MobiDB-lite"/>
    </source>
</evidence>
<evidence type="ECO:0000313" key="6">
    <source>
        <dbReference type="Proteomes" id="UP000325286"/>
    </source>
</evidence>
<keyword evidence="2" id="KW-0802">TPR repeat</keyword>
<feature type="region of interest" description="Disordered" evidence="3">
    <location>
        <begin position="790"/>
        <end position="809"/>
    </location>
</feature>
<feature type="domain" description="ASPIC/UnbV" evidence="4">
    <location>
        <begin position="700"/>
        <end position="770"/>
    </location>
</feature>
<accession>A0A5B9R9D2</accession>
<dbReference type="PANTHER" id="PTHR16026">
    <property type="entry name" value="CARTILAGE ACIDIC PROTEIN 1"/>
    <property type="match status" value="1"/>
</dbReference>
<dbReference type="Gene3D" id="2.130.10.130">
    <property type="entry name" value="Integrin alpha, N-terminal"/>
    <property type="match status" value="2"/>
</dbReference>
<dbReference type="Pfam" id="PF07593">
    <property type="entry name" value="UnbV_ASPIC"/>
    <property type="match status" value="1"/>
</dbReference>
<evidence type="ECO:0000313" key="5">
    <source>
        <dbReference type="EMBL" id="QEG43591.1"/>
    </source>
</evidence>
<proteinExistence type="predicted"/>
<name>A0A5B9R9D2_9BACT</name>
<feature type="compositionally biased region" description="Low complexity" evidence="3">
    <location>
        <begin position="83"/>
        <end position="94"/>
    </location>
</feature>
<evidence type="ECO:0000256" key="2">
    <source>
        <dbReference type="PROSITE-ProRule" id="PRU00339"/>
    </source>
</evidence>
<feature type="repeat" description="TPR" evidence="2">
    <location>
        <begin position="145"/>
        <end position="178"/>
    </location>
</feature>
<organism evidence="5 6">
    <name type="scientific">Roseimaritima ulvae</name>
    <dbReference type="NCBI Taxonomy" id="980254"/>
    <lineage>
        <taxon>Bacteria</taxon>
        <taxon>Pseudomonadati</taxon>
        <taxon>Planctomycetota</taxon>
        <taxon>Planctomycetia</taxon>
        <taxon>Pirellulales</taxon>
        <taxon>Pirellulaceae</taxon>
        <taxon>Roseimaritima</taxon>
    </lineage>
</organism>